<organism evidence="1 2">
    <name type="scientific">Thalassospira profundimaris</name>
    <dbReference type="NCBI Taxonomy" id="502049"/>
    <lineage>
        <taxon>Bacteria</taxon>
        <taxon>Pseudomonadati</taxon>
        <taxon>Pseudomonadota</taxon>
        <taxon>Alphaproteobacteria</taxon>
        <taxon>Rhodospirillales</taxon>
        <taxon>Thalassospiraceae</taxon>
        <taxon>Thalassospira</taxon>
    </lineage>
</organism>
<gene>
    <name evidence="1" type="ORF">TH25_01210</name>
</gene>
<name>A0A367XK18_9PROT</name>
<proteinExistence type="predicted"/>
<accession>A0A367XK18</accession>
<comment type="caution">
    <text evidence="1">The sequence shown here is derived from an EMBL/GenBank/DDBJ whole genome shotgun (WGS) entry which is preliminary data.</text>
</comment>
<dbReference type="RefSeq" id="WP_114086583.1">
    <property type="nucleotide sequence ID" value="NZ_JPWH01000001.1"/>
</dbReference>
<dbReference type="AlphaFoldDB" id="A0A367XK18"/>
<dbReference type="EMBL" id="JPWH01000001">
    <property type="protein sequence ID" value="RCK54007.1"/>
    <property type="molecule type" value="Genomic_DNA"/>
</dbReference>
<dbReference type="Proteomes" id="UP000252517">
    <property type="component" value="Unassembled WGS sequence"/>
</dbReference>
<evidence type="ECO:0000313" key="2">
    <source>
        <dbReference type="Proteomes" id="UP000252517"/>
    </source>
</evidence>
<reference evidence="1 2" key="1">
    <citation type="submission" date="2014-07" db="EMBL/GenBank/DDBJ databases">
        <title>Draft genome sequence of Thalassospira profundimaris S25-3-2.</title>
        <authorList>
            <person name="Lai Q."/>
            <person name="Shao Z."/>
        </authorList>
    </citation>
    <scope>NUCLEOTIDE SEQUENCE [LARGE SCALE GENOMIC DNA]</scope>
    <source>
        <strain evidence="1 2">S25-3-2</strain>
    </source>
</reference>
<evidence type="ECO:0000313" key="1">
    <source>
        <dbReference type="EMBL" id="RCK54007.1"/>
    </source>
</evidence>
<sequence length="122" mass="14321">MISRGDQIARRSVKNWGRVEVGNQTIERLLYSHEKDKDRKIETAFVEHRNDFLLVWRPISEPPSKWRPLYELRMTRDSTPRIVLPLRKAVTVEGVSLKLPQAELTIDPELRKHLSNLKAEPK</sequence>
<protein>
    <submittedName>
        <fullName evidence="1">Uncharacterized protein</fullName>
    </submittedName>
</protein>